<dbReference type="GO" id="GO:0016491">
    <property type="term" value="F:oxidoreductase activity"/>
    <property type="evidence" value="ECO:0007669"/>
    <property type="project" value="InterPro"/>
</dbReference>
<protein>
    <submittedName>
        <fullName evidence="2">Thioredoxin-like protein</fullName>
    </submittedName>
</protein>
<dbReference type="Gene3D" id="3.40.30.10">
    <property type="entry name" value="Glutaredoxin"/>
    <property type="match status" value="1"/>
</dbReference>
<accession>A0A1Y5I5K8</accession>
<organism evidence="2">
    <name type="scientific">Ostreococcus tauri</name>
    <name type="common">Marine green alga</name>
    <dbReference type="NCBI Taxonomy" id="70448"/>
    <lineage>
        <taxon>Eukaryota</taxon>
        <taxon>Viridiplantae</taxon>
        <taxon>Chlorophyta</taxon>
        <taxon>Mamiellophyceae</taxon>
        <taxon>Mamiellales</taxon>
        <taxon>Bathycoccaceae</taxon>
        <taxon>Ostreococcus</taxon>
    </lineage>
</organism>
<dbReference type="SUPFAM" id="SSF52833">
    <property type="entry name" value="Thioredoxin-like"/>
    <property type="match status" value="1"/>
</dbReference>
<reference evidence="2" key="1">
    <citation type="submission" date="2017-04" db="EMBL/GenBank/DDBJ databases">
        <title>Population genomics of picophytoplankton unveils novel chromosome hypervariability.</title>
        <authorList>
            <consortium name="DOE Joint Genome Institute"/>
            <person name="Blanc-Mathieu R."/>
            <person name="Krasovec M."/>
            <person name="Hebrard M."/>
            <person name="Yau S."/>
            <person name="Desgranges E."/>
            <person name="Martin J."/>
            <person name="Schackwitz W."/>
            <person name="Kuo A."/>
            <person name="Salin G."/>
            <person name="Donnadieu C."/>
            <person name="Desdevises Y."/>
            <person name="Sanchez-Ferandin S."/>
            <person name="Moreau H."/>
            <person name="Rivals E."/>
            <person name="Grigoriev I.V."/>
            <person name="Grimsley N."/>
            <person name="Eyre-Walker A."/>
            <person name="Piganeau G."/>
        </authorList>
    </citation>
    <scope>NUCLEOTIDE SEQUENCE [LARGE SCALE GENOMIC DNA]</scope>
    <source>
        <strain evidence="2">RCC 1115</strain>
    </source>
</reference>
<gene>
    <name evidence="2" type="ORF">BE221DRAFT_148448</name>
</gene>
<dbReference type="InterPro" id="IPR036249">
    <property type="entry name" value="Thioredoxin-like_sf"/>
</dbReference>
<dbReference type="Pfam" id="PF00578">
    <property type="entry name" value="AhpC-TSA"/>
    <property type="match status" value="1"/>
</dbReference>
<dbReference type="Proteomes" id="UP000195557">
    <property type="component" value="Unassembled WGS sequence"/>
</dbReference>
<evidence type="ECO:0000313" key="2">
    <source>
        <dbReference type="EMBL" id="OUS44819.1"/>
    </source>
</evidence>
<evidence type="ECO:0000259" key="1">
    <source>
        <dbReference type="PROSITE" id="PS51352"/>
    </source>
</evidence>
<feature type="domain" description="Thioredoxin" evidence="1">
    <location>
        <begin position="75"/>
        <end position="232"/>
    </location>
</feature>
<dbReference type="GO" id="GO:0016209">
    <property type="term" value="F:antioxidant activity"/>
    <property type="evidence" value="ECO:0007669"/>
    <property type="project" value="InterPro"/>
</dbReference>
<dbReference type="EMBL" id="KZ155800">
    <property type="protein sequence ID" value="OUS44819.1"/>
    <property type="molecule type" value="Genomic_DNA"/>
</dbReference>
<dbReference type="InterPro" id="IPR000866">
    <property type="entry name" value="AhpC/TSA"/>
</dbReference>
<dbReference type="PROSITE" id="PS51352">
    <property type="entry name" value="THIOREDOXIN_2"/>
    <property type="match status" value="1"/>
</dbReference>
<name>A0A1Y5I5K8_OSTTA</name>
<dbReference type="AlphaFoldDB" id="A0A1Y5I5K8"/>
<sequence>MRLIALVACVRLDYPTRASTSHTGHLFWRAEQGGRTVISYPDCLLVSVEFGKTVAQFQIPCVMYTHRIQFMPNTLTPAASFPDIEVATLGGGDAKLGVPNREHGNWRLIVVYRGKHCPICKTYLTELNGMLDDFAAIDVDVIAVSADPEEKAKASASDIGYMGTIGYDLSTAQMTELGLFVSDPRNPEETDRPFAEPATFVVRNDGKLQIVDVSNAPFARPALKGLLDGLTFIRKKDYPVRGTHTG</sequence>
<dbReference type="InterPro" id="IPR013766">
    <property type="entry name" value="Thioredoxin_domain"/>
</dbReference>
<proteinExistence type="predicted"/>